<dbReference type="FunCoup" id="D6TIN5">
    <property type="interactions" value="290"/>
</dbReference>
<dbReference type="EMBL" id="ADVG01000001">
    <property type="protein sequence ID" value="EFH89292.1"/>
    <property type="molecule type" value="Genomic_DNA"/>
</dbReference>
<dbReference type="OrthoDB" id="9794330at2"/>
<dbReference type="CDD" id="cd00090">
    <property type="entry name" value="HTH_ARSR"/>
    <property type="match status" value="1"/>
</dbReference>
<gene>
    <name evidence="5" type="ORF">Krac_10839</name>
</gene>
<dbReference type="InterPro" id="IPR001845">
    <property type="entry name" value="HTH_ArsR_DNA-bd_dom"/>
</dbReference>
<dbReference type="PANTHER" id="PTHR43132">
    <property type="entry name" value="ARSENICAL RESISTANCE OPERON REPRESSOR ARSR-RELATED"/>
    <property type="match status" value="1"/>
</dbReference>
<dbReference type="Pfam" id="PF01022">
    <property type="entry name" value="HTH_5"/>
    <property type="match status" value="1"/>
</dbReference>
<dbReference type="InterPro" id="IPR036390">
    <property type="entry name" value="WH_DNA-bd_sf"/>
</dbReference>
<evidence type="ECO:0000313" key="6">
    <source>
        <dbReference type="Proteomes" id="UP000004508"/>
    </source>
</evidence>
<evidence type="ECO:0000256" key="1">
    <source>
        <dbReference type="ARBA" id="ARBA00023015"/>
    </source>
</evidence>
<proteinExistence type="predicted"/>
<dbReference type="PRINTS" id="PR00778">
    <property type="entry name" value="HTHARSR"/>
</dbReference>
<keyword evidence="6" id="KW-1185">Reference proteome</keyword>
<accession>D6TIN5</accession>
<feature type="domain" description="HTH arsR-type" evidence="4">
    <location>
        <begin position="22"/>
        <end position="116"/>
    </location>
</feature>
<keyword evidence="1" id="KW-0805">Transcription regulation</keyword>
<dbReference type="InterPro" id="IPR011991">
    <property type="entry name" value="ArsR-like_HTH"/>
</dbReference>
<comment type="caution">
    <text evidence="5">The sequence shown here is derived from an EMBL/GenBank/DDBJ whole genome shotgun (WGS) entry which is preliminary data.</text>
</comment>
<dbReference type="InterPro" id="IPR051011">
    <property type="entry name" value="Metal_resp_trans_reg"/>
</dbReference>
<evidence type="ECO:0000256" key="3">
    <source>
        <dbReference type="ARBA" id="ARBA00023163"/>
    </source>
</evidence>
<keyword evidence="2" id="KW-0238">DNA-binding</keyword>
<dbReference type="GO" id="GO:0003677">
    <property type="term" value="F:DNA binding"/>
    <property type="evidence" value="ECO:0007669"/>
    <property type="project" value="UniProtKB-KW"/>
</dbReference>
<dbReference type="RefSeq" id="WP_007905799.1">
    <property type="nucleotide sequence ID" value="NZ_ADVG01000001.1"/>
</dbReference>
<sequence length="125" mass="14742">MQEPRTPDVETTISVEEEVSKPSERVIEIVTETFQALGDVTRVKILYALQQRTMCVREIAYQVGISESAVSHQLRLLRDRRLVRRKRQSNKVYYSLDDHHLPVMFREAEYHADHILNDRPNHPYP</sequence>
<dbReference type="eggNOG" id="COG0640">
    <property type="taxonomic scope" value="Bacteria"/>
</dbReference>
<dbReference type="PANTHER" id="PTHR43132:SF6">
    <property type="entry name" value="HTH-TYPE TRANSCRIPTIONAL REPRESSOR CZRA"/>
    <property type="match status" value="1"/>
</dbReference>
<dbReference type="AlphaFoldDB" id="D6TIN5"/>
<dbReference type="PROSITE" id="PS50987">
    <property type="entry name" value="HTH_ARSR_2"/>
    <property type="match status" value="1"/>
</dbReference>
<dbReference type="InParanoid" id="D6TIN5"/>
<dbReference type="GO" id="GO:0003700">
    <property type="term" value="F:DNA-binding transcription factor activity"/>
    <property type="evidence" value="ECO:0007669"/>
    <property type="project" value="InterPro"/>
</dbReference>
<dbReference type="SUPFAM" id="SSF46785">
    <property type="entry name" value="Winged helix' DNA-binding domain"/>
    <property type="match status" value="1"/>
</dbReference>
<reference evidence="5 6" key="1">
    <citation type="journal article" date="2011" name="Stand. Genomic Sci.">
        <title>Non-contiguous finished genome sequence and contextual data of the filamentous soil bacterium Ktedonobacter racemifer type strain (SOSP1-21).</title>
        <authorList>
            <person name="Chang Y.J."/>
            <person name="Land M."/>
            <person name="Hauser L."/>
            <person name="Chertkov O."/>
            <person name="Del Rio T.G."/>
            <person name="Nolan M."/>
            <person name="Copeland A."/>
            <person name="Tice H."/>
            <person name="Cheng J.F."/>
            <person name="Lucas S."/>
            <person name="Han C."/>
            <person name="Goodwin L."/>
            <person name="Pitluck S."/>
            <person name="Ivanova N."/>
            <person name="Ovchinikova G."/>
            <person name="Pati A."/>
            <person name="Chen A."/>
            <person name="Palaniappan K."/>
            <person name="Mavromatis K."/>
            <person name="Liolios K."/>
            <person name="Brettin T."/>
            <person name="Fiebig A."/>
            <person name="Rohde M."/>
            <person name="Abt B."/>
            <person name="Goker M."/>
            <person name="Detter J.C."/>
            <person name="Woyke T."/>
            <person name="Bristow J."/>
            <person name="Eisen J.A."/>
            <person name="Markowitz V."/>
            <person name="Hugenholtz P."/>
            <person name="Kyrpides N.C."/>
            <person name="Klenk H.P."/>
            <person name="Lapidus A."/>
        </authorList>
    </citation>
    <scope>NUCLEOTIDE SEQUENCE [LARGE SCALE GENOMIC DNA]</scope>
    <source>
        <strain evidence="6">DSM 44963</strain>
    </source>
</reference>
<dbReference type="SMART" id="SM00418">
    <property type="entry name" value="HTH_ARSR"/>
    <property type="match status" value="1"/>
</dbReference>
<name>D6TIN5_KTERA</name>
<evidence type="ECO:0000256" key="2">
    <source>
        <dbReference type="ARBA" id="ARBA00023125"/>
    </source>
</evidence>
<dbReference type="Proteomes" id="UP000004508">
    <property type="component" value="Unassembled WGS sequence"/>
</dbReference>
<keyword evidence="3" id="KW-0804">Transcription</keyword>
<organism evidence="5 6">
    <name type="scientific">Ktedonobacter racemifer DSM 44963</name>
    <dbReference type="NCBI Taxonomy" id="485913"/>
    <lineage>
        <taxon>Bacteria</taxon>
        <taxon>Bacillati</taxon>
        <taxon>Chloroflexota</taxon>
        <taxon>Ktedonobacteria</taxon>
        <taxon>Ktedonobacterales</taxon>
        <taxon>Ktedonobacteraceae</taxon>
        <taxon>Ktedonobacter</taxon>
    </lineage>
</organism>
<dbReference type="NCBIfam" id="NF033788">
    <property type="entry name" value="HTH_metalloreg"/>
    <property type="match status" value="1"/>
</dbReference>
<dbReference type="Gene3D" id="1.10.10.10">
    <property type="entry name" value="Winged helix-like DNA-binding domain superfamily/Winged helix DNA-binding domain"/>
    <property type="match status" value="1"/>
</dbReference>
<evidence type="ECO:0000313" key="5">
    <source>
        <dbReference type="EMBL" id="EFH89292.1"/>
    </source>
</evidence>
<evidence type="ECO:0000259" key="4">
    <source>
        <dbReference type="PROSITE" id="PS50987"/>
    </source>
</evidence>
<dbReference type="InterPro" id="IPR036388">
    <property type="entry name" value="WH-like_DNA-bd_sf"/>
</dbReference>
<protein>
    <submittedName>
        <fullName evidence="5">Transcriptional regulator, ArsR family</fullName>
    </submittedName>
</protein>